<dbReference type="EMBL" id="CP060724">
    <property type="protein sequence ID" value="QNN74728.1"/>
    <property type="molecule type" value="Genomic_DNA"/>
</dbReference>
<dbReference type="InterPro" id="IPR038765">
    <property type="entry name" value="Papain-like_cys_pep_sf"/>
</dbReference>
<reference evidence="2 3" key="1">
    <citation type="submission" date="2020-08" db="EMBL/GenBank/DDBJ databases">
        <title>Genome sequence of Weissella diestrammenae KACC 16890T.</title>
        <authorList>
            <person name="Hyun D.-W."/>
            <person name="Bae J.-W."/>
        </authorList>
    </citation>
    <scope>NUCLEOTIDE SEQUENCE [LARGE SCALE GENOMIC DNA]</scope>
    <source>
        <strain evidence="2 3">KACC 16890</strain>
    </source>
</reference>
<proteinExistence type="predicted"/>
<dbReference type="Gene3D" id="1.10.530.10">
    <property type="match status" value="1"/>
</dbReference>
<dbReference type="SUPFAM" id="SSF54001">
    <property type="entry name" value="Cysteine proteinases"/>
    <property type="match status" value="1"/>
</dbReference>
<evidence type="ECO:0000313" key="3">
    <source>
        <dbReference type="Proteomes" id="UP000515800"/>
    </source>
</evidence>
<dbReference type="Gene3D" id="3.90.1720.10">
    <property type="entry name" value="endopeptidase domain like (from Nostoc punctiforme)"/>
    <property type="match status" value="1"/>
</dbReference>
<protein>
    <submittedName>
        <fullName evidence="2">CHAP domain-containing protein</fullName>
    </submittedName>
</protein>
<gene>
    <name evidence="2" type="ORF">H9L19_04725</name>
</gene>
<sequence length="382" mass="40574">MKIFRNLKISLITFISLLLVVIVALMGISSNSSCDTDTSVSVVNSADQKQTALSLASSLKKVDSATDAGISAYLGNTEAESGISSTRIESDATYDEAKALNLSLSGYAFGFNQWDKSRRVDLINYAKSQNKSWTDASLQLDFALNHDGANSDLLKQGLQMGDVSEATEFLRAKWERGGVGTTDKRISLAKKWYTLIASGASDNVAVDVASDNNAESKNEQSETENDVGCSTNTVSGMGSSGASVLEIPANYKNKVTDTNFTATSSTNTYPINQCTWYAYNRMQALGTPVDNAMGNGGDWGASAKTKGYQTSNKPQKGWAVSFGRGVAGADPTYGHVAVVEAVSDDGSKFLISECNAVKPGTGTISFREITLGSGMTFIQGKK</sequence>
<accession>A0A7G9T3Q3</accession>
<dbReference type="Pfam" id="PF18013">
    <property type="entry name" value="Phage_lysozyme2"/>
    <property type="match status" value="1"/>
</dbReference>
<evidence type="ECO:0000259" key="1">
    <source>
        <dbReference type="PROSITE" id="PS50911"/>
    </source>
</evidence>
<name>A0A7G9T3Q3_9LACO</name>
<dbReference type="InterPro" id="IPR007921">
    <property type="entry name" value="CHAP_dom"/>
</dbReference>
<keyword evidence="3" id="KW-1185">Reference proteome</keyword>
<evidence type="ECO:0000313" key="2">
    <source>
        <dbReference type="EMBL" id="QNN74728.1"/>
    </source>
</evidence>
<dbReference type="Pfam" id="PF05257">
    <property type="entry name" value="CHAP"/>
    <property type="match status" value="1"/>
</dbReference>
<organism evidence="2 3">
    <name type="scientific">Weissella diestrammenae</name>
    <dbReference type="NCBI Taxonomy" id="1162633"/>
    <lineage>
        <taxon>Bacteria</taxon>
        <taxon>Bacillati</taxon>
        <taxon>Bacillota</taxon>
        <taxon>Bacilli</taxon>
        <taxon>Lactobacillales</taxon>
        <taxon>Lactobacillaceae</taxon>
        <taxon>Weissella</taxon>
    </lineage>
</organism>
<dbReference type="Proteomes" id="UP000515800">
    <property type="component" value="Chromosome"/>
</dbReference>
<dbReference type="RefSeq" id="WP_187528563.1">
    <property type="nucleotide sequence ID" value="NZ_CP060724.1"/>
</dbReference>
<dbReference type="PROSITE" id="PS50911">
    <property type="entry name" value="CHAP"/>
    <property type="match status" value="1"/>
</dbReference>
<dbReference type="KEGG" id="wdi:H9L19_04725"/>
<dbReference type="InterPro" id="IPR041219">
    <property type="entry name" value="Phage_lysozyme2"/>
</dbReference>
<dbReference type="AlphaFoldDB" id="A0A7G9T3Q3"/>
<feature type="domain" description="Peptidase C51" evidence="1">
    <location>
        <begin position="249"/>
        <end position="379"/>
    </location>
</feature>